<comment type="catalytic activity">
    <reaction evidence="1">
        <text>Hydrolysis of terminal non-reducing N-acetyl-D-hexosamine residues in N-acetyl-beta-D-hexosaminides.</text>
        <dbReference type="EC" id="3.2.1.52"/>
    </reaction>
</comment>
<evidence type="ECO:0000256" key="6">
    <source>
        <dbReference type="ARBA" id="ARBA00023180"/>
    </source>
</evidence>
<evidence type="ECO:0000256" key="9">
    <source>
        <dbReference type="SAM" id="SignalP"/>
    </source>
</evidence>
<dbReference type="Gene3D" id="3.20.20.80">
    <property type="entry name" value="Glycosidases"/>
    <property type="match status" value="1"/>
</dbReference>
<protein>
    <recommendedName>
        <fullName evidence="3">beta-N-acetylhexosaminidase</fullName>
        <ecNumber evidence="3">3.2.1.52</ecNumber>
    </recommendedName>
</protein>
<dbReference type="InterPro" id="IPR029019">
    <property type="entry name" value="HEX_eukaryotic_N"/>
</dbReference>
<evidence type="ECO:0000256" key="1">
    <source>
        <dbReference type="ARBA" id="ARBA00001231"/>
    </source>
</evidence>
<dbReference type="Gene3D" id="3.30.379.10">
    <property type="entry name" value="Chitobiase/beta-hexosaminidase domain 2-like"/>
    <property type="match status" value="1"/>
</dbReference>
<keyword evidence="5" id="KW-0378">Hydrolase</keyword>
<dbReference type="GO" id="GO:0005886">
    <property type="term" value="C:plasma membrane"/>
    <property type="evidence" value="ECO:0007669"/>
    <property type="project" value="TreeGrafter"/>
</dbReference>
<sequence>MKKFIFVLLSLAAFAHAENIVIENDIELESYKNEIWTWKCNDKGCEKEALADGGRPISVEVCRVACPTSGVLWPKPIKSTISTTLVKLDPYGLSIANLEGIGGGKEASEMIQGAFELFTERIRNLDKIGSASGQGFDIYFNVKHPENFRYVQGVNESYHLTVNPGQHGRLNATICSETLLGSRHALETLGQLIVRDSFSGSILTPSSVEIFDGPSYTHRGLTLDTARNFISVPAIKRTLDAMAASKLNTFHWHITDSHSFPFESRTFPNLTKYGAYSKNKIYTEKDIQDIIRFATVRGIRIVPEFDAPAHVGEGWQWVEDAVVCLAAEPWQTYCVEPPCGQLDPTSENTYKILDGIYSDLTRLFKSDQFHMGGDEVNIKCWESVDRITRNMKKMGLEADLEGYHTLWSKFQDRVRKILSDKAGDKVKPVLWTSTLTEGDRLTKFLNSSDYIIQIWTKMDDPTIAHLVNNSFQVIFSNYDALYFDCGFGAWVGDGNNWCSPYIPWQKVYENDPRTILSKLGIAPELQHLAIGAEAALWTEQADDSSIDNRFWPRASAMGEALWSGPGSWKGAEHRLLFHRERLVERGVQADTMQPQWCLQNQGSCYL</sequence>
<evidence type="ECO:0000259" key="11">
    <source>
        <dbReference type="Pfam" id="PF14845"/>
    </source>
</evidence>
<evidence type="ECO:0000256" key="8">
    <source>
        <dbReference type="PIRSR" id="PIRSR625705-1"/>
    </source>
</evidence>
<dbReference type="PANTHER" id="PTHR22600:SF26">
    <property type="entry name" value="BETA-N-ACETYLHEXOSAMINIDASE"/>
    <property type="match status" value="1"/>
</dbReference>
<dbReference type="Pfam" id="PF14845">
    <property type="entry name" value="Glycohydro_20b2"/>
    <property type="match status" value="1"/>
</dbReference>
<dbReference type="EC" id="3.2.1.52" evidence="3"/>
<evidence type="ECO:0000256" key="5">
    <source>
        <dbReference type="ARBA" id="ARBA00022801"/>
    </source>
</evidence>
<dbReference type="CDD" id="cd06562">
    <property type="entry name" value="GH20_HexA_HexB-like"/>
    <property type="match status" value="1"/>
</dbReference>
<dbReference type="Proteomes" id="UP001152798">
    <property type="component" value="Chromosome 2"/>
</dbReference>
<dbReference type="AlphaFoldDB" id="A0A9P0H3I3"/>
<feature type="chain" id="PRO_5040168157" description="beta-N-acetylhexosaminidase" evidence="9">
    <location>
        <begin position="18"/>
        <end position="606"/>
    </location>
</feature>
<keyword evidence="7" id="KW-0326">Glycosidase</keyword>
<dbReference type="PANTHER" id="PTHR22600">
    <property type="entry name" value="BETA-HEXOSAMINIDASE"/>
    <property type="match status" value="1"/>
</dbReference>
<keyword evidence="6" id="KW-0325">Glycoprotein</keyword>
<dbReference type="InterPro" id="IPR029018">
    <property type="entry name" value="Hex-like_dom2"/>
</dbReference>
<evidence type="ECO:0000313" key="13">
    <source>
        <dbReference type="Proteomes" id="UP001152798"/>
    </source>
</evidence>
<feature type="domain" description="Beta-hexosaminidase eukaryotic type N-terminal" evidence="11">
    <location>
        <begin position="72"/>
        <end position="192"/>
    </location>
</feature>
<dbReference type="SUPFAM" id="SSF51445">
    <property type="entry name" value="(Trans)glycosidases"/>
    <property type="match status" value="1"/>
</dbReference>
<evidence type="ECO:0000256" key="7">
    <source>
        <dbReference type="ARBA" id="ARBA00023295"/>
    </source>
</evidence>
<dbReference type="OrthoDB" id="428480at2759"/>
<evidence type="ECO:0000256" key="4">
    <source>
        <dbReference type="ARBA" id="ARBA00022729"/>
    </source>
</evidence>
<dbReference type="InterPro" id="IPR015883">
    <property type="entry name" value="Glyco_hydro_20_cat"/>
</dbReference>
<accession>A0A9P0H3I3</accession>
<evidence type="ECO:0000256" key="2">
    <source>
        <dbReference type="ARBA" id="ARBA00006285"/>
    </source>
</evidence>
<feature type="active site" description="Proton donor" evidence="8">
    <location>
        <position position="375"/>
    </location>
</feature>
<dbReference type="Pfam" id="PF00728">
    <property type="entry name" value="Glyco_hydro_20"/>
    <property type="match status" value="1"/>
</dbReference>
<dbReference type="InterPro" id="IPR025705">
    <property type="entry name" value="Beta_hexosaminidase_sua/sub"/>
</dbReference>
<gene>
    <name evidence="12" type="ORF">NEZAVI_LOCUS4843</name>
</gene>
<dbReference type="FunFam" id="3.20.20.80:FF:000063">
    <property type="entry name" value="Beta-hexosaminidase"/>
    <property type="match status" value="1"/>
</dbReference>
<organism evidence="12 13">
    <name type="scientific">Nezara viridula</name>
    <name type="common">Southern green stink bug</name>
    <name type="synonym">Cimex viridulus</name>
    <dbReference type="NCBI Taxonomy" id="85310"/>
    <lineage>
        <taxon>Eukaryota</taxon>
        <taxon>Metazoa</taxon>
        <taxon>Ecdysozoa</taxon>
        <taxon>Arthropoda</taxon>
        <taxon>Hexapoda</taxon>
        <taxon>Insecta</taxon>
        <taxon>Pterygota</taxon>
        <taxon>Neoptera</taxon>
        <taxon>Paraneoptera</taxon>
        <taxon>Hemiptera</taxon>
        <taxon>Heteroptera</taxon>
        <taxon>Panheteroptera</taxon>
        <taxon>Pentatomomorpha</taxon>
        <taxon>Pentatomoidea</taxon>
        <taxon>Pentatomidae</taxon>
        <taxon>Pentatominae</taxon>
        <taxon>Nezara</taxon>
    </lineage>
</organism>
<dbReference type="SUPFAM" id="SSF55545">
    <property type="entry name" value="beta-N-acetylhexosaminidase-like domain"/>
    <property type="match status" value="1"/>
</dbReference>
<comment type="similarity">
    <text evidence="2">Belongs to the glycosyl hydrolase 20 family.</text>
</comment>
<name>A0A9P0H3I3_NEZVI</name>
<dbReference type="GO" id="GO:0030203">
    <property type="term" value="P:glycosaminoglycan metabolic process"/>
    <property type="evidence" value="ECO:0007669"/>
    <property type="project" value="TreeGrafter"/>
</dbReference>
<evidence type="ECO:0000259" key="10">
    <source>
        <dbReference type="Pfam" id="PF00728"/>
    </source>
</evidence>
<keyword evidence="13" id="KW-1185">Reference proteome</keyword>
<dbReference type="GO" id="GO:0016231">
    <property type="term" value="F:beta-N-acetylglucosaminidase activity"/>
    <property type="evidence" value="ECO:0007669"/>
    <property type="project" value="TreeGrafter"/>
</dbReference>
<evidence type="ECO:0000256" key="3">
    <source>
        <dbReference type="ARBA" id="ARBA00012663"/>
    </source>
</evidence>
<dbReference type="InterPro" id="IPR017853">
    <property type="entry name" value="GH"/>
</dbReference>
<proteinExistence type="inferred from homology"/>
<reference evidence="12" key="1">
    <citation type="submission" date="2022-01" db="EMBL/GenBank/DDBJ databases">
        <authorList>
            <person name="King R."/>
        </authorList>
    </citation>
    <scope>NUCLEOTIDE SEQUENCE</scope>
</reference>
<dbReference type="EMBL" id="OV725078">
    <property type="protein sequence ID" value="CAH1394321.1"/>
    <property type="molecule type" value="Genomic_DNA"/>
</dbReference>
<dbReference type="PRINTS" id="PR00738">
    <property type="entry name" value="GLHYDRLASE20"/>
</dbReference>
<keyword evidence="4 9" id="KW-0732">Signal</keyword>
<dbReference type="GO" id="GO:0005975">
    <property type="term" value="P:carbohydrate metabolic process"/>
    <property type="evidence" value="ECO:0007669"/>
    <property type="project" value="InterPro"/>
</dbReference>
<feature type="signal peptide" evidence="9">
    <location>
        <begin position="1"/>
        <end position="17"/>
    </location>
</feature>
<feature type="domain" description="Glycoside hydrolase family 20 catalytic" evidence="10">
    <location>
        <begin position="216"/>
        <end position="564"/>
    </location>
</feature>
<evidence type="ECO:0000313" key="12">
    <source>
        <dbReference type="EMBL" id="CAH1394321.1"/>
    </source>
</evidence>